<evidence type="ECO:0000313" key="3">
    <source>
        <dbReference type="EMBL" id="CDF40280.1"/>
    </source>
</evidence>
<reference evidence="4" key="1">
    <citation type="journal article" date="2013" name="Proc. Natl. Acad. Sci. U.S.A.">
        <title>Genome structure and metabolic features in the red seaweed Chondrus crispus shed light on evolution of the Archaeplastida.</title>
        <authorList>
            <person name="Collen J."/>
            <person name="Porcel B."/>
            <person name="Carre W."/>
            <person name="Ball S.G."/>
            <person name="Chaparro C."/>
            <person name="Tonon T."/>
            <person name="Barbeyron T."/>
            <person name="Michel G."/>
            <person name="Noel B."/>
            <person name="Valentin K."/>
            <person name="Elias M."/>
            <person name="Artiguenave F."/>
            <person name="Arun A."/>
            <person name="Aury J.M."/>
            <person name="Barbosa-Neto J.F."/>
            <person name="Bothwell J.H."/>
            <person name="Bouget F.Y."/>
            <person name="Brillet L."/>
            <person name="Cabello-Hurtado F."/>
            <person name="Capella-Gutierrez S."/>
            <person name="Charrier B."/>
            <person name="Cladiere L."/>
            <person name="Cock J.M."/>
            <person name="Coelho S.M."/>
            <person name="Colleoni C."/>
            <person name="Czjzek M."/>
            <person name="Da Silva C."/>
            <person name="Delage L."/>
            <person name="Denoeud F."/>
            <person name="Deschamps P."/>
            <person name="Dittami S.M."/>
            <person name="Gabaldon T."/>
            <person name="Gachon C.M."/>
            <person name="Groisillier A."/>
            <person name="Herve C."/>
            <person name="Jabbari K."/>
            <person name="Katinka M."/>
            <person name="Kloareg B."/>
            <person name="Kowalczyk N."/>
            <person name="Labadie K."/>
            <person name="Leblanc C."/>
            <person name="Lopez P.J."/>
            <person name="McLachlan D.H."/>
            <person name="Meslet-Cladiere L."/>
            <person name="Moustafa A."/>
            <person name="Nehr Z."/>
            <person name="Nyvall Collen P."/>
            <person name="Panaud O."/>
            <person name="Partensky F."/>
            <person name="Poulain J."/>
            <person name="Rensing S.A."/>
            <person name="Rousvoal S."/>
            <person name="Samson G."/>
            <person name="Symeonidi A."/>
            <person name="Weissenbach J."/>
            <person name="Zambounis A."/>
            <person name="Wincker P."/>
            <person name="Boyen C."/>
        </authorList>
    </citation>
    <scope>NUCLEOTIDE SEQUENCE [LARGE SCALE GENOMIC DNA]</scope>
    <source>
        <strain evidence="4">cv. Stackhouse</strain>
    </source>
</reference>
<evidence type="ECO:0000256" key="1">
    <source>
        <dbReference type="SAM" id="MobiDB-lite"/>
    </source>
</evidence>
<dbReference type="Gene3D" id="2.60.120.430">
    <property type="entry name" value="Galactose-binding lectin"/>
    <property type="match status" value="1"/>
</dbReference>
<accession>R7QSB1</accession>
<keyword evidence="4" id="KW-1185">Reference proteome</keyword>
<dbReference type="InterPro" id="IPR021720">
    <property type="entry name" value="Malectin_dom"/>
</dbReference>
<dbReference type="STRING" id="2769.R7QSB1"/>
<dbReference type="Pfam" id="PF11721">
    <property type="entry name" value="Malectin"/>
    <property type="match status" value="1"/>
</dbReference>
<proteinExistence type="predicted"/>
<organism evidence="3 4">
    <name type="scientific">Chondrus crispus</name>
    <name type="common">Carrageen Irish moss</name>
    <name type="synonym">Polymorpha crispa</name>
    <dbReference type="NCBI Taxonomy" id="2769"/>
    <lineage>
        <taxon>Eukaryota</taxon>
        <taxon>Rhodophyta</taxon>
        <taxon>Florideophyceae</taxon>
        <taxon>Rhodymeniophycidae</taxon>
        <taxon>Gigartinales</taxon>
        <taxon>Gigartinaceae</taxon>
        <taxon>Chondrus</taxon>
    </lineage>
</organism>
<name>R7QSB1_CHOCR</name>
<dbReference type="EMBL" id="HG002154">
    <property type="protein sequence ID" value="CDF40280.1"/>
    <property type="molecule type" value="Genomic_DNA"/>
</dbReference>
<feature type="region of interest" description="Disordered" evidence="1">
    <location>
        <begin position="272"/>
        <end position="319"/>
    </location>
</feature>
<dbReference type="RefSeq" id="XP_005710574.1">
    <property type="nucleotide sequence ID" value="XM_005710517.1"/>
</dbReference>
<sequence length="379" mass="40215">MQTVQLRIHPYSSPLLSFAIPVSWQARNSNSCFSCIHVYQVFPLPCREQLPAHHSRPLHPRTMKTLVLFLSLLTLTASQKISLKVNLAGGPVGDFLGEDQVLDMTGFSKNVVRDPIQNTDQPEVFQSQRFARSSDLTLRLPVPDGIYSVTLLFAETFRRACVAGARVFDISLGTPVSGVTKVVDKFDLFQTAGCQAAHGKRFDGVPSKDGIVVHLSQVAQHPSLAGFIIEGFPQPKGNGKEYQAIAQAQINPATYGTAMPAADAALGAQSPAAMAMHQGQGAPGMPGAPAPRPSGMEAPPGALSGAQPPTGAMGPVPGAPGGFGAARRLLSVMAHEEELVAKTHDIPLLRAVGRAHSRGLKAMPVEATYLQDPDATVRD</sequence>
<protein>
    <recommendedName>
        <fullName evidence="2">Malectin domain-containing protein</fullName>
    </recommendedName>
</protein>
<evidence type="ECO:0000259" key="2">
    <source>
        <dbReference type="Pfam" id="PF11721"/>
    </source>
</evidence>
<dbReference type="AlphaFoldDB" id="R7QSB1"/>
<dbReference type="KEGG" id="ccp:CHC_T00007103001"/>
<feature type="domain" description="Malectin" evidence="2">
    <location>
        <begin position="111"/>
        <end position="210"/>
    </location>
</feature>
<dbReference type="OrthoDB" id="3852at2759"/>
<dbReference type="GeneID" id="17318344"/>
<gene>
    <name evidence="3" type="ORF">CHC_T00007103001</name>
</gene>
<dbReference type="Gramene" id="CDF40280">
    <property type="protein sequence ID" value="CDF40280"/>
    <property type="gene ID" value="CHC_T00007103001"/>
</dbReference>
<evidence type="ECO:0000313" key="4">
    <source>
        <dbReference type="Proteomes" id="UP000012073"/>
    </source>
</evidence>
<dbReference type="Proteomes" id="UP000012073">
    <property type="component" value="Unassembled WGS sequence"/>
</dbReference>